<dbReference type="PANTHER" id="PTHR41248">
    <property type="entry name" value="NORD PROTEIN"/>
    <property type="match status" value="1"/>
</dbReference>
<organism evidence="2 3">
    <name type="scientific">Bdellovibrio bacteriovorus</name>
    <dbReference type="NCBI Taxonomy" id="959"/>
    <lineage>
        <taxon>Bacteria</taxon>
        <taxon>Pseudomonadati</taxon>
        <taxon>Bdellovibrionota</taxon>
        <taxon>Bdellovibrionia</taxon>
        <taxon>Bdellovibrionales</taxon>
        <taxon>Pseudobdellovibrionaceae</taxon>
        <taxon>Bdellovibrio</taxon>
    </lineage>
</organism>
<dbReference type="Proteomes" id="UP000075391">
    <property type="component" value="Unassembled WGS sequence"/>
</dbReference>
<evidence type="ECO:0000313" key="2">
    <source>
        <dbReference type="EMBL" id="KYG70129.1"/>
    </source>
</evidence>
<evidence type="ECO:0000259" key="1">
    <source>
        <dbReference type="PROSITE" id="PS50234"/>
    </source>
</evidence>
<reference evidence="2 3" key="1">
    <citation type="submission" date="2016-03" db="EMBL/GenBank/DDBJ databases">
        <authorList>
            <person name="Ploux O."/>
        </authorList>
    </citation>
    <scope>NUCLEOTIDE SEQUENCE [LARGE SCALE GENOMIC DNA]</scope>
    <source>
        <strain evidence="2 3">BER2</strain>
    </source>
</reference>
<dbReference type="SUPFAM" id="SSF53300">
    <property type="entry name" value="vWA-like"/>
    <property type="match status" value="1"/>
</dbReference>
<dbReference type="PANTHER" id="PTHR41248:SF1">
    <property type="entry name" value="NORD PROTEIN"/>
    <property type="match status" value="1"/>
</dbReference>
<dbReference type="InterPro" id="IPR002035">
    <property type="entry name" value="VWF_A"/>
</dbReference>
<dbReference type="InterPro" id="IPR036465">
    <property type="entry name" value="vWFA_dom_sf"/>
</dbReference>
<dbReference type="InterPro" id="IPR051928">
    <property type="entry name" value="NorD/CobT"/>
</dbReference>
<sequence length="563" mass="64851">MGWDEGLFGFFYKRYESSVEALKGPSLSLENLKFRLEILASFNWGQSVQIISVDDAAFFDGHRLYLPEKVYSKKGSSACETYYLFSTLLLTAPIHNYESLNDVLIFLNSRYPGFESLQDQAHRYFPEYFAEGVSKSSLGPWGGRDFTKEDTRALPVEGRMQVLSEEKTSAHESVRMKRTRKLQKLNEFNNEQDENPLVHAFEKVFTLDQFKGGRKKVDSSDDLDEHKNALTELKVDSTVHSEQSSRAYLRVDLQEGLENISTSEPTLNAQIHLYPEWNYRHHTFKKDWVQLFECGPQKEGEKSVNSPEMNTEEKKVCGILKNRFVIDLNQRLLKRGIVEGNEIDIDRLVDFQVDRFIGETPQEKVYQNKELARSDSAILILVDRSLSTDSWVGDHRVLDMELSCLKILANLLPELPVTWGAASFYSNTRREVHFDWLRPMSNKSTEFAGLDDIRPTGSTRLGPVIRHAVEVFSKIKSRRKMVLFLSDLKPTDFDFYEGVYGVSDFRKAVSEARSEGIGFHMLGFSSDSLDAVKKYFSVDEYECIADPTKTKEALWRWLKKRTL</sequence>
<name>A0A150WUH0_BDEBC</name>
<accession>A0A150WUH0</accession>
<feature type="domain" description="VWFA" evidence="1">
    <location>
        <begin position="377"/>
        <end position="563"/>
    </location>
</feature>
<gene>
    <name evidence="2" type="ORF">AZI85_15710</name>
</gene>
<proteinExistence type="predicted"/>
<comment type="caution">
    <text evidence="2">The sequence shown here is derived from an EMBL/GenBank/DDBJ whole genome shotgun (WGS) entry which is preliminary data.</text>
</comment>
<dbReference type="SMART" id="SM00327">
    <property type="entry name" value="VWA"/>
    <property type="match status" value="1"/>
</dbReference>
<protein>
    <recommendedName>
        <fullName evidence="1">VWFA domain-containing protein</fullName>
    </recommendedName>
</protein>
<dbReference type="Gene3D" id="3.40.50.410">
    <property type="entry name" value="von Willebrand factor, type A domain"/>
    <property type="match status" value="1"/>
</dbReference>
<evidence type="ECO:0000313" key="3">
    <source>
        <dbReference type="Proteomes" id="UP000075391"/>
    </source>
</evidence>
<dbReference type="EMBL" id="LUKF01000003">
    <property type="protein sequence ID" value="KYG70129.1"/>
    <property type="molecule type" value="Genomic_DNA"/>
</dbReference>
<dbReference type="PROSITE" id="PS50234">
    <property type="entry name" value="VWFA"/>
    <property type="match status" value="1"/>
</dbReference>
<dbReference type="AlphaFoldDB" id="A0A150WUH0"/>